<dbReference type="PATRIC" id="fig|1397.4.peg.1949"/>
<gene>
    <name evidence="1" type="ORF">ABW02_03390</name>
</gene>
<protein>
    <recommendedName>
        <fullName evidence="3">Phage shock protein B</fullName>
    </recommendedName>
</protein>
<keyword evidence="2" id="KW-1185">Reference proteome</keyword>
<evidence type="ECO:0008006" key="3">
    <source>
        <dbReference type="Google" id="ProtNLM"/>
    </source>
</evidence>
<dbReference type="EMBL" id="LDPH01000002">
    <property type="protein sequence ID" value="KLV27951.1"/>
    <property type="molecule type" value="Genomic_DNA"/>
</dbReference>
<dbReference type="AlphaFoldDB" id="A0A0J1IPS1"/>
<dbReference type="RefSeq" id="WP_047940505.1">
    <property type="nucleotide sequence ID" value="NZ_CP053989.1"/>
</dbReference>
<evidence type="ECO:0000313" key="1">
    <source>
        <dbReference type="EMBL" id="KLV27951.1"/>
    </source>
</evidence>
<dbReference type="Proteomes" id="UP000036045">
    <property type="component" value="Unassembled WGS sequence"/>
</dbReference>
<dbReference type="GeneID" id="56350021"/>
<comment type="caution">
    <text evidence="1">The sequence shown here is derived from an EMBL/GenBank/DDBJ whole genome shotgun (WGS) entry which is preliminary data.</text>
</comment>
<organism evidence="1 2">
    <name type="scientific">Niallia circulans</name>
    <name type="common">Bacillus circulans</name>
    <dbReference type="NCBI Taxonomy" id="1397"/>
    <lineage>
        <taxon>Bacteria</taxon>
        <taxon>Bacillati</taxon>
        <taxon>Bacillota</taxon>
        <taxon>Bacilli</taxon>
        <taxon>Bacillales</taxon>
        <taxon>Bacillaceae</taxon>
        <taxon>Niallia</taxon>
    </lineage>
</organism>
<evidence type="ECO:0000313" key="2">
    <source>
        <dbReference type="Proteomes" id="UP000036045"/>
    </source>
</evidence>
<proteinExistence type="predicted"/>
<accession>A0A0J1IPS1</accession>
<dbReference type="OrthoDB" id="2429186at2"/>
<name>A0A0J1IPS1_NIACI</name>
<sequence length="76" mass="9055">MQIFSMINLFIVSIPILIVLGFIFYLARYMKRAETRADEKLNLEKENIAYQKEQIEALHKLKERIVNIEKLLNETN</sequence>
<reference evidence="1 2" key="1">
    <citation type="submission" date="2015-05" db="EMBL/GenBank/DDBJ databases">
        <title>Whole genome sequence and identification of bacterial endophytes from Costus igneus.</title>
        <authorList>
            <person name="Lee Y.P."/>
            <person name="Gan H.M."/>
            <person name="Eng W."/>
            <person name="Wheatley M.S."/>
            <person name="Caraballo A."/>
            <person name="Polter S."/>
            <person name="Savka M.A."/>
            <person name="Hudson A.O."/>
        </authorList>
    </citation>
    <scope>NUCLEOTIDE SEQUENCE [LARGE SCALE GENOMIC DNA]</scope>
    <source>
        <strain evidence="1 2">RIT379</strain>
    </source>
</reference>